<keyword evidence="1" id="KW-1133">Transmembrane helix</keyword>
<sequence length="291" mass="34857">MLLSLLSKKTFILTFIHLCTFCLKINLSKYLPSIISDYENYTNIYHYLIIIFVVYQLVNMIHTRFFFCIKKEIASATTLLYTNSLKKYITSSNLQKNKSYEASLMEISTYIEIIYETYILTMPKTIIYTVYYIYSIFSYSFTSGAILLLMDLCVIYFYKYRDITKEKVYSDLYEANFNLKNEQKNTIDKEDVTNLNILIKKRDIMKTNEIRYLSDEIKYSEFINNLVELMIFIFGIKYLILKEMKPFDLIYHSMKSVNFINHTVNLIEQLNIKTKYKTQLDNIYRIHEIDI</sequence>
<organism evidence="2">
    <name type="scientific">Catovirus CTV1</name>
    <dbReference type="NCBI Taxonomy" id="1977631"/>
    <lineage>
        <taxon>Viruses</taxon>
        <taxon>Varidnaviria</taxon>
        <taxon>Bamfordvirae</taxon>
        <taxon>Nucleocytoviricota</taxon>
        <taxon>Megaviricetes</taxon>
        <taxon>Imitervirales</taxon>
        <taxon>Mimiviridae</taxon>
        <taxon>Klosneuvirinae</taxon>
        <taxon>Catovirus</taxon>
    </lineage>
</organism>
<feature type="transmembrane region" description="Helical" evidence="1">
    <location>
        <begin position="131"/>
        <end position="158"/>
    </location>
</feature>
<name>A0A1V0SBY5_9VIRU</name>
<accession>A0A1V0SBY5</accession>
<evidence type="ECO:0000256" key="1">
    <source>
        <dbReference type="SAM" id="Phobius"/>
    </source>
</evidence>
<keyword evidence="1" id="KW-0472">Membrane</keyword>
<feature type="transmembrane region" description="Helical" evidence="1">
    <location>
        <begin position="222"/>
        <end position="240"/>
    </location>
</feature>
<gene>
    <name evidence="2" type="ORF">Catovirus_2_165</name>
</gene>
<protein>
    <submittedName>
        <fullName evidence="2">Uncharacterized protein</fullName>
    </submittedName>
</protein>
<reference evidence="2" key="1">
    <citation type="journal article" date="2017" name="Science">
        <title>Giant viruses with an expanded complement of translation system components.</title>
        <authorList>
            <person name="Schulz F."/>
            <person name="Yutin N."/>
            <person name="Ivanova N.N."/>
            <person name="Ortega D.R."/>
            <person name="Lee T.K."/>
            <person name="Vierheilig J."/>
            <person name="Daims H."/>
            <person name="Horn M."/>
            <person name="Wagner M."/>
            <person name="Jensen G.J."/>
            <person name="Kyrpides N.C."/>
            <person name="Koonin E.V."/>
            <person name="Woyke T."/>
        </authorList>
    </citation>
    <scope>NUCLEOTIDE SEQUENCE</scope>
    <source>
        <strain evidence="2">CTV1</strain>
    </source>
</reference>
<keyword evidence="1" id="KW-0812">Transmembrane</keyword>
<evidence type="ECO:0000313" key="2">
    <source>
        <dbReference type="EMBL" id="ARF09216.1"/>
    </source>
</evidence>
<dbReference type="EMBL" id="KY684084">
    <property type="protein sequence ID" value="ARF09216.1"/>
    <property type="molecule type" value="Genomic_DNA"/>
</dbReference>
<proteinExistence type="predicted"/>
<feature type="transmembrane region" description="Helical" evidence="1">
    <location>
        <begin position="44"/>
        <end position="61"/>
    </location>
</feature>